<dbReference type="AlphaFoldDB" id="A0A9X3TZ41"/>
<dbReference type="InterPro" id="IPR023343">
    <property type="entry name" value="Penicillin_amidase_dom1"/>
</dbReference>
<feature type="binding site" evidence="6">
    <location>
        <position position="183"/>
    </location>
    <ligand>
        <name>Ca(2+)</name>
        <dbReference type="ChEBI" id="CHEBI:29108"/>
    </ligand>
</feature>
<evidence type="ECO:0000313" key="9">
    <source>
        <dbReference type="Proteomes" id="UP001141619"/>
    </source>
</evidence>
<dbReference type="PANTHER" id="PTHR34218:SF3">
    <property type="entry name" value="ACYL-HOMOSERINE LACTONE ACYLASE PVDQ"/>
    <property type="match status" value="1"/>
</dbReference>
<dbReference type="Gene3D" id="1.10.1400.10">
    <property type="match status" value="1"/>
</dbReference>
<dbReference type="Proteomes" id="UP001141619">
    <property type="component" value="Unassembled WGS sequence"/>
</dbReference>
<keyword evidence="4" id="KW-0865">Zymogen</keyword>
<accession>A0A9X3TZ41</accession>
<comment type="caution">
    <text evidence="8">The sequence shown here is derived from an EMBL/GenBank/DDBJ whole genome shotgun (WGS) entry which is preliminary data.</text>
</comment>
<dbReference type="GO" id="GO:0016811">
    <property type="term" value="F:hydrolase activity, acting on carbon-nitrogen (but not peptide) bonds, in linear amides"/>
    <property type="evidence" value="ECO:0007669"/>
    <property type="project" value="InterPro"/>
</dbReference>
<dbReference type="PANTHER" id="PTHR34218">
    <property type="entry name" value="PEPTIDASE S45 PENICILLIN AMIDASE"/>
    <property type="match status" value="1"/>
</dbReference>
<evidence type="ECO:0000256" key="1">
    <source>
        <dbReference type="ARBA" id="ARBA00006586"/>
    </source>
</evidence>
<evidence type="ECO:0000256" key="3">
    <source>
        <dbReference type="ARBA" id="ARBA00022801"/>
    </source>
</evidence>
<keyword evidence="9" id="KW-1185">Reference proteome</keyword>
<dbReference type="GO" id="GO:0046872">
    <property type="term" value="F:metal ion binding"/>
    <property type="evidence" value="ECO:0007669"/>
    <property type="project" value="UniProtKB-KW"/>
</dbReference>
<organism evidence="8 9">
    <name type="scientific">Govanella unica</name>
    <dbReference type="NCBI Taxonomy" id="2975056"/>
    <lineage>
        <taxon>Bacteria</taxon>
        <taxon>Pseudomonadati</taxon>
        <taxon>Pseudomonadota</taxon>
        <taxon>Alphaproteobacteria</taxon>
        <taxon>Emcibacterales</taxon>
        <taxon>Govanellaceae</taxon>
        <taxon>Govanella</taxon>
    </lineage>
</organism>
<evidence type="ECO:0000256" key="2">
    <source>
        <dbReference type="ARBA" id="ARBA00022729"/>
    </source>
</evidence>
<feature type="chain" id="PRO_5040726852" evidence="7">
    <location>
        <begin position="33"/>
        <end position="815"/>
    </location>
</feature>
<feature type="active site" description="Nucleophile" evidence="5">
    <location>
        <position position="272"/>
    </location>
</feature>
<feature type="signal peptide" evidence="7">
    <location>
        <begin position="1"/>
        <end position="32"/>
    </location>
</feature>
<dbReference type="Gene3D" id="3.60.20.10">
    <property type="entry name" value="Glutamine Phosphoribosylpyrophosphate, subunit 1, domain 1"/>
    <property type="match status" value="1"/>
</dbReference>
<gene>
    <name evidence="8" type="ORF">NYP16_10745</name>
</gene>
<dbReference type="Gene3D" id="1.10.287.150">
    <property type="match status" value="1"/>
</dbReference>
<keyword evidence="2 7" id="KW-0732">Signal</keyword>
<dbReference type="InterPro" id="IPR002692">
    <property type="entry name" value="S45"/>
</dbReference>
<dbReference type="InterPro" id="IPR029055">
    <property type="entry name" value="Ntn_hydrolases_N"/>
</dbReference>
<protein>
    <submittedName>
        <fullName evidence="8">Penicillin acylase family protein</fullName>
    </submittedName>
</protein>
<feature type="binding site" evidence="6">
    <location>
        <position position="346"/>
    </location>
    <ligand>
        <name>Ca(2+)</name>
        <dbReference type="ChEBI" id="CHEBI:29108"/>
    </ligand>
</feature>
<evidence type="ECO:0000313" key="8">
    <source>
        <dbReference type="EMBL" id="MDA5194429.1"/>
    </source>
</evidence>
<keyword evidence="6" id="KW-0479">Metal-binding</keyword>
<evidence type="ECO:0000256" key="4">
    <source>
        <dbReference type="ARBA" id="ARBA00023145"/>
    </source>
</evidence>
<feature type="binding site" evidence="6">
    <location>
        <position position="347"/>
    </location>
    <ligand>
        <name>Ca(2+)</name>
        <dbReference type="ChEBI" id="CHEBI:29108"/>
    </ligand>
</feature>
<evidence type="ECO:0000256" key="5">
    <source>
        <dbReference type="PIRSR" id="PIRSR001227-1"/>
    </source>
</evidence>
<dbReference type="InterPro" id="IPR043146">
    <property type="entry name" value="Penicillin_amidase_N_B-knob"/>
</dbReference>
<dbReference type="Gene3D" id="2.30.120.10">
    <property type="match status" value="1"/>
</dbReference>
<feature type="binding site" evidence="6">
    <location>
        <position position="344"/>
    </location>
    <ligand>
        <name>Ca(2+)</name>
        <dbReference type="ChEBI" id="CHEBI:29108"/>
    </ligand>
</feature>
<evidence type="ECO:0000256" key="7">
    <source>
        <dbReference type="SAM" id="SignalP"/>
    </source>
</evidence>
<dbReference type="RefSeq" id="WP_274944132.1">
    <property type="nucleotide sequence ID" value="NZ_JANWOI010000003.1"/>
</dbReference>
<reference evidence="8" key="1">
    <citation type="submission" date="2022-08" db="EMBL/GenBank/DDBJ databases">
        <authorList>
            <person name="Vandamme P."/>
            <person name="Hettiarachchi A."/>
            <person name="Peeters C."/>
            <person name="Cnockaert M."/>
            <person name="Carlier A."/>
        </authorList>
    </citation>
    <scope>NUCLEOTIDE SEQUENCE</scope>
    <source>
        <strain evidence="8">LMG 31809</strain>
    </source>
</reference>
<dbReference type="PIRSF" id="PIRSF001227">
    <property type="entry name" value="Pen_acylase"/>
    <property type="match status" value="1"/>
</dbReference>
<dbReference type="InterPro" id="IPR043147">
    <property type="entry name" value="Penicillin_amidase_A-knob"/>
</dbReference>
<dbReference type="Gene3D" id="1.10.439.10">
    <property type="entry name" value="Penicillin Amidohydrolase, domain 1"/>
    <property type="match status" value="1"/>
</dbReference>
<comment type="similarity">
    <text evidence="1">Belongs to the peptidase S45 family.</text>
</comment>
<proteinExistence type="inferred from homology"/>
<feature type="binding site" evidence="6">
    <location>
        <position position="523"/>
    </location>
    <ligand>
        <name>Ca(2+)</name>
        <dbReference type="ChEBI" id="CHEBI:29108"/>
    </ligand>
</feature>
<keyword evidence="6" id="KW-0106">Calcium</keyword>
<dbReference type="Pfam" id="PF01804">
    <property type="entry name" value="Penicil_amidase"/>
    <property type="match status" value="1"/>
</dbReference>
<dbReference type="GO" id="GO:0017000">
    <property type="term" value="P:antibiotic biosynthetic process"/>
    <property type="evidence" value="ECO:0007669"/>
    <property type="project" value="InterPro"/>
</dbReference>
<dbReference type="InterPro" id="IPR014395">
    <property type="entry name" value="Pen/GL7ACA/AHL_acylase"/>
</dbReference>
<evidence type="ECO:0000256" key="6">
    <source>
        <dbReference type="PIRSR" id="PIRSR001227-2"/>
    </source>
</evidence>
<sequence>MYIGTRLISQTACAVMALLFLTTLPAATDAYAATQGNVTIKRDDFGVPHIYAGTTYGIFYGFGYALAEDQLFQMDMLRRTASGSVAEVLGAKYLDHDRLTRSSYAAASLQRQYESLPPEDRAIFDGYAAGYNARLKEVLAARAELLPREFTEFGFDPVEWTPLDVLKAYVHSMALRFSDANAEIENLALLTKLQKRHGAVKGQALFDQLRWKRDPHAPTTVPADQNAVEHPAAAALSSTSLIALSDAAIAEQLRLQKLRYGGTGPDSFPRASNIWVVSSNKTAGRESMLVNGPQMGDFSPSYIWAVGLHGAGFDLVGSGPMASPWLIFGTNGKIGWGSTAGMGDTVDIYQEKLDPRNPHRYFFNGQYHDMEKRTETIRVKDGKPVMLDVYSTVHGPVVQFDKDKKTAFARKRTWDGSEVQSLVAWIHSMKATDFATWRADISKVTLTINNYYVDASGNIGYAFLGKFPVRPAGQDIRLPVSGTGEMEWQGFRSFDSNPSTYNPSQGFIANWNNKPQPDYDSSDYMYWSAVDHLNEVNDELNKQKTLTVGEVWNVVAKVSFTDDNARYFLPLIAAAAANWPESSNARHAAEILAHWDRNTIDPKAKGKSSAGYILFRNFLPLLAERVIGPLVPKNLSGGVDDETQLSAISPFFPTMGTKITYNALMGSASGVPQTVDFLAGRSRDIVLREALEEAMTKLSAKFGSDTAAWTEDAEPHVFHTENYAKIPQTVARNELSLPAHMNRGTTNNRIIFRDGRVDYCDVTPPGQSGFMQPDGKLSVHARDQLDLYQNFGCKPQWLNADDVEKHTVSHKKLTY</sequence>
<reference evidence="8" key="2">
    <citation type="journal article" date="2023" name="Syst. Appl. Microbiol.">
        <title>Govania unica gen. nov., sp. nov., a rare biosphere bacterium that represents a novel family in the class Alphaproteobacteria.</title>
        <authorList>
            <person name="Vandamme P."/>
            <person name="Peeters C."/>
            <person name="Hettiarachchi A."/>
            <person name="Cnockaert M."/>
            <person name="Carlier A."/>
        </authorList>
    </citation>
    <scope>NUCLEOTIDE SEQUENCE</scope>
    <source>
        <strain evidence="8">LMG 31809</strain>
    </source>
</reference>
<name>A0A9X3TZ41_9PROT</name>
<keyword evidence="3" id="KW-0378">Hydrolase</keyword>
<dbReference type="SUPFAM" id="SSF56235">
    <property type="entry name" value="N-terminal nucleophile aminohydrolases (Ntn hydrolases)"/>
    <property type="match status" value="1"/>
</dbReference>
<comment type="cofactor">
    <cofactor evidence="6">
        <name>Ca(2+)</name>
        <dbReference type="ChEBI" id="CHEBI:29108"/>
    </cofactor>
    <text evidence="6">Binds 1 Ca(2+) ion per dimer.</text>
</comment>
<dbReference type="EMBL" id="JANWOI010000003">
    <property type="protein sequence ID" value="MDA5194429.1"/>
    <property type="molecule type" value="Genomic_DNA"/>
</dbReference>